<sequence>MSFNNYSALKLSNCSFIFSKLKITSFLLFNSLFNYFISSNKSPFYQYYYFFPYSYSLFPHNQHRQLQSISPGFIGQLNIYYFSLKICFCKNQIIFSKSFFKSFYSLQFFMYFASSFDNLVLVTFISFIFSFNNRIKLSLLIQSFIIISFSAIFQIYIFFLNYIKILQ</sequence>
<keyword evidence="1" id="KW-1133">Transmembrane helix</keyword>
<dbReference type="GeneID" id="14909221"/>
<organism evidence="2 3">
    <name type="scientific">Ichthyophthirius multifiliis</name>
    <name type="common">White spot disease agent</name>
    <name type="synonym">Ich</name>
    <dbReference type="NCBI Taxonomy" id="5932"/>
    <lineage>
        <taxon>Eukaryota</taxon>
        <taxon>Sar</taxon>
        <taxon>Alveolata</taxon>
        <taxon>Ciliophora</taxon>
        <taxon>Intramacronucleata</taxon>
        <taxon>Oligohymenophorea</taxon>
        <taxon>Hymenostomatida</taxon>
        <taxon>Ophryoglenina</taxon>
        <taxon>Ichthyophthirius</taxon>
    </lineage>
</organism>
<dbReference type="AlphaFoldDB" id="G0QP04"/>
<accession>G0QP04</accession>
<dbReference type="InParanoid" id="G0QP04"/>
<feature type="transmembrane region" description="Helical" evidence="1">
    <location>
        <begin position="141"/>
        <end position="163"/>
    </location>
</feature>
<name>G0QP04_ICHMU</name>
<proteinExistence type="predicted"/>
<keyword evidence="1" id="KW-0472">Membrane</keyword>
<feature type="transmembrane region" description="Helical" evidence="1">
    <location>
        <begin position="16"/>
        <end position="37"/>
    </location>
</feature>
<keyword evidence="1" id="KW-0812">Transmembrane</keyword>
<protein>
    <recommendedName>
        <fullName evidence="4">Transmembrane protein</fullName>
    </recommendedName>
</protein>
<feature type="transmembrane region" description="Helical" evidence="1">
    <location>
        <begin position="108"/>
        <end position="129"/>
    </location>
</feature>
<keyword evidence="3" id="KW-1185">Reference proteome</keyword>
<evidence type="ECO:0000313" key="3">
    <source>
        <dbReference type="Proteomes" id="UP000008983"/>
    </source>
</evidence>
<reference evidence="2 3" key="1">
    <citation type="submission" date="2011-07" db="EMBL/GenBank/DDBJ databases">
        <authorList>
            <person name="Coyne R."/>
            <person name="Brami D."/>
            <person name="Johnson J."/>
            <person name="Hostetler J."/>
            <person name="Hannick L."/>
            <person name="Clark T."/>
            <person name="Cassidy-Hanley D."/>
            <person name="Inman J."/>
        </authorList>
    </citation>
    <scope>NUCLEOTIDE SEQUENCE [LARGE SCALE GENOMIC DNA]</scope>
    <source>
        <strain evidence="2 3">G5</strain>
    </source>
</reference>
<dbReference type="EMBL" id="GL983517">
    <property type="protein sequence ID" value="EGR33047.1"/>
    <property type="molecule type" value="Genomic_DNA"/>
</dbReference>
<evidence type="ECO:0000256" key="1">
    <source>
        <dbReference type="SAM" id="Phobius"/>
    </source>
</evidence>
<evidence type="ECO:0008006" key="4">
    <source>
        <dbReference type="Google" id="ProtNLM"/>
    </source>
</evidence>
<dbReference type="RefSeq" id="XP_004037033.1">
    <property type="nucleotide sequence ID" value="XM_004036985.1"/>
</dbReference>
<dbReference type="Proteomes" id="UP000008983">
    <property type="component" value="Unassembled WGS sequence"/>
</dbReference>
<evidence type="ECO:0000313" key="2">
    <source>
        <dbReference type="EMBL" id="EGR33047.1"/>
    </source>
</evidence>
<gene>
    <name evidence="2" type="ORF">IMG5_063020</name>
</gene>